<dbReference type="SUPFAM" id="SSF52540">
    <property type="entry name" value="P-loop containing nucleoside triphosphate hydrolases"/>
    <property type="match status" value="1"/>
</dbReference>
<dbReference type="Gene3D" id="3.40.50.300">
    <property type="entry name" value="P-loop containing nucleotide triphosphate hydrolases"/>
    <property type="match status" value="1"/>
</dbReference>
<protein>
    <recommendedName>
        <fullName evidence="1">KAP NTPase domain-containing protein</fullName>
    </recommendedName>
</protein>
<feature type="domain" description="KAP NTPase" evidence="1">
    <location>
        <begin position="38"/>
        <end position="247"/>
    </location>
</feature>
<reference evidence="3" key="1">
    <citation type="submission" date="2018-09" db="EMBL/GenBank/DDBJ databases">
        <authorList>
            <person name="Zhu H."/>
        </authorList>
    </citation>
    <scope>NUCLEOTIDE SEQUENCE [LARGE SCALE GENOMIC DNA]</scope>
    <source>
        <strain evidence="3">K1R23-30</strain>
    </source>
</reference>
<evidence type="ECO:0000313" key="2">
    <source>
        <dbReference type="EMBL" id="RJF99199.1"/>
    </source>
</evidence>
<proteinExistence type="predicted"/>
<dbReference type="Pfam" id="PF07693">
    <property type="entry name" value="KAP_NTPase"/>
    <property type="match status" value="1"/>
</dbReference>
<sequence length="431" mass="48962">MTEASMDKQIKALPPLVLPTANFVNGRAFAGDLFQRKQHAERLTGYLDRLREGAVLAIDAPWGEGKTWFGRNWAAYLQEAGHKVVFIDAFEQDYVEDPFLLIAAEIADGLDDSQGSVRGLREKAASVIKAICAADDASTWIEKKLEDHAKEKASFQDFRNELSAFAAIQPKSIVLFIDELDRCQPTFALKLIERLKHFFDVPNLIVVLLINRDQLHQAIRGMHGPDIDAATYLGKFVSFFVALPKGTHDDFLGSNHVAEYVEHVFNRYDFDDSGGPAIFKAFFSWTAAWFNLSVRDIERAVALYAFAYPVDQHNHLLAYVITLKIGKPDLFRRLQNGGDLNAHREALDNLKPIRTRTTVSQPHRYLALLMEWHEAHINGFPMNGDAFALLLREHNHRSGEPLAWRDLRHDELWDAQRKLFQSLAERIDGTN</sequence>
<evidence type="ECO:0000259" key="1">
    <source>
        <dbReference type="Pfam" id="PF07693"/>
    </source>
</evidence>
<dbReference type="InterPro" id="IPR027417">
    <property type="entry name" value="P-loop_NTPase"/>
</dbReference>
<name>A0A3A3GE65_9BURK</name>
<organism evidence="2 3">
    <name type="scientific">Noviherbaspirillum saxi</name>
    <dbReference type="NCBI Taxonomy" id="2320863"/>
    <lineage>
        <taxon>Bacteria</taxon>
        <taxon>Pseudomonadati</taxon>
        <taxon>Pseudomonadota</taxon>
        <taxon>Betaproteobacteria</taxon>
        <taxon>Burkholderiales</taxon>
        <taxon>Oxalobacteraceae</taxon>
        <taxon>Noviherbaspirillum</taxon>
    </lineage>
</organism>
<comment type="caution">
    <text evidence="2">The sequence shown here is derived from an EMBL/GenBank/DDBJ whole genome shotgun (WGS) entry which is preliminary data.</text>
</comment>
<keyword evidence="3" id="KW-1185">Reference proteome</keyword>
<gene>
    <name evidence="2" type="ORF">D3871_12225</name>
</gene>
<evidence type="ECO:0000313" key="3">
    <source>
        <dbReference type="Proteomes" id="UP000265955"/>
    </source>
</evidence>
<dbReference type="EMBL" id="QYUO01000001">
    <property type="protein sequence ID" value="RJF99199.1"/>
    <property type="molecule type" value="Genomic_DNA"/>
</dbReference>
<dbReference type="Proteomes" id="UP000265955">
    <property type="component" value="Unassembled WGS sequence"/>
</dbReference>
<dbReference type="InterPro" id="IPR011646">
    <property type="entry name" value="KAP_P-loop"/>
</dbReference>
<dbReference type="AlphaFoldDB" id="A0A3A3GE65"/>
<accession>A0A3A3GE65</accession>